<dbReference type="HOGENOM" id="CLU_455655_0_0_1"/>
<feature type="compositionally biased region" description="Pro residues" evidence="1">
    <location>
        <begin position="483"/>
        <end position="503"/>
    </location>
</feature>
<dbReference type="GeneID" id="6083530"/>
<dbReference type="OrthoDB" id="2994402at2759"/>
<feature type="compositionally biased region" description="Basic and acidic residues" evidence="1">
    <location>
        <begin position="155"/>
        <end position="165"/>
    </location>
</feature>
<accession>B0DVB8</accession>
<dbReference type="EMBL" id="DS547138">
    <property type="protein sequence ID" value="EDR01549.1"/>
    <property type="molecule type" value="Genomic_DNA"/>
</dbReference>
<dbReference type="Proteomes" id="UP000001194">
    <property type="component" value="Unassembled WGS sequence"/>
</dbReference>
<dbReference type="AlphaFoldDB" id="B0DVB8"/>
<feature type="compositionally biased region" description="Acidic residues" evidence="1">
    <location>
        <begin position="166"/>
        <end position="183"/>
    </location>
</feature>
<proteinExistence type="predicted"/>
<feature type="region of interest" description="Disordered" evidence="1">
    <location>
        <begin position="1"/>
        <end position="140"/>
    </location>
</feature>
<evidence type="ECO:0000313" key="2">
    <source>
        <dbReference type="EMBL" id="EDR01549.1"/>
    </source>
</evidence>
<dbReference type="InParanoid" id="B0DVB8"/>
<dbReference type="STRING" id="486041.B0DVB8"/>
<feature type="region of interest" description="Disordered" evidence="1">
    <location>
        <begin position="483"/>
        <end position="511"/>
    </location>
</feature>
<gene>
    <name evidence="2" type="ORF">LACBIDRAFT_310892</name>
</gene>
<feature type="compositionally biased region" description="Basic and acidic residues" evidence="1">
    <location>
        <begin position="117"/>
        <end position="126"/>
    </location>
</feature>
<protein>
    <submittedName>
        <fullName evidence="2">Predicted protein</fullName>
    </submittedName>
</protein>
<organism evidence="3">
    <name type="scientific">Laccaria bicolor (strain S238N-H82 / ATCC MYA-4686)</name>
    <name type="common">Bicoloured deceiver</name>
    <name type="synonym">Laccaria laccata var. bicolor</name>
    <dbReference type="NCBI Taxonomy" id="486041"/>
    <lineage>
        <taxon>Eukaryota</taxon>
        <taxon>Fungi</taxon>
        <taxon>Dikarya</taxon>
        <taxon>Basidiomycota</taxon>
        <taxon>Agaricomycotina</taxon>
        <taxon>Agaricomycetes</taxon>
        <taxon>Agaricomycetidae</taxon>
        <taxon>Agaricales</taxon>
        <taxon>Agaricineae</taxon>
        <taxon>Hydnangiaceae</taxon>
        <taxon>Laccaria</taxon>
    </lineage>
</organism>
<dbReference type="RefSeq" id="XP_001887901.1">
    <property type="nucleotide sequence ID" value="XM_001887866.1"/>
</dbReference>
<feature type="compositionally biased region" description="Low complexity" evidence="1">
    <location>
        <begin position="18"/>
        <end position="30"/>
    </location>
</feature>
<feature type="region of interest" description="Disordered" evidence="1">
    <location>
        <begin position="323"/>
        <end position="344"/>
    </location>
</feature>
<feature type="compositionally biased region" description="Basic residues" evidence="1">
    <location>
        <begin position="1"/>
        <end position="16"/>
    </location>
</feature>
<feature type="region of interest" description="Disordered" evidence="1">
    <location>
        <begin position="152"/>
        <end position="208"/>
    </location>
</feature>
<evidence type="ECO:0000313" key="3">
    <source>
        <dbReference type="Proteomes" id="UP000001194"/>
    </source>
</evidence>
<keyword evidence="3" id="KW-1185">Reference proteome</keyword>
<reference evidence="2 3" key="1">
    <citation type="journal article" date="2008" name="Nature">
        <title>The genome of Laccaria bicolor provides insights into mycorrhizal symbiosis.</title>
        <authorList>
            <person name="Martin F."/>
            <person name="Aerts A."/>
            <person name="Ahren D."/>
            <person name="Brun A."/>
            <person name="Danchin E.G.J."/>
            <person name="Duchaussoy F."/>
            <person name="Gibon J."/>
            <person name="Kohler A."/>
            <person name="Lindquist E."/>
            <person name="Pereda V."/>
            <person name="Salamov A."/>
            <person name="Shapiro H.J."/>
            <person name="Wuyts J."/>
            <person name="Blaudez D."/>
            <person name="Buee M."/>
            <person name="Brokstein P."/>
            <person name="Canbaeck B."/>
            <person name="Cohen D."/>
            <person name="Courty P.E."/>
            <person name="Coutinho P.M."/>
            <person name="Delaruelle C."/>
            <person name="Detter J.C."/>
            <person name="Deveau A."/>
            <person name="DiFazio S."/>
            <person name="Duplessis S."/>
            <person name="Fraissinet-Tachet L."/>
            <person name="Lucic E."/>
            <person name="Frey-Klett P."/>
            <person name="Fourrey C."/>
            <person name="Feussner I."/>
            <person name="Gay G."/>
            <person name="Grimwood J."/>
            <person name="Hoegger P.J."/>
            <person name="Jain P."/>
            <person name="Kilaru S."/>
            <person name="Labbe J."/>
            <person name="Lin Y.C."/>
            <person name="Legue V."/>
            <person name="Le Tacon F."/>
            <person name="Marmeisse R."/>
            <person name="Melayah D."/>
            <person name="Montanini B."/>
            <person name="Muratet M."/>
            <person name="Nehls U."/>
            <person name="Niculita-Hirzel H."/>
            <person name="Oudot-Le Secq M.P."/>
            <person name="Peter M."/>
            <person name="Quesneville H."/>
            <person name="Rajashekar B."/>
            <person name="Reich M."/>
            <person name="Rouhier N."/>
            <person name="Schmutz J."/>
            <person name="Yin T."/>
            <person name="Chalot M."/>
            <person name="Henrissat B."/>
            <person name="Kuees U."/>
            <person name="Lucas S."/>
            <person name="Van de Peer Y."/>
            <person name="Podila G.K."/>
            <person name="Polle A."/>
            <person name="Pukkila P.J."/>
            <person name="Richardson P.M."/>
            <person name="Rouze P."/>
            <person name="Sanders I.R."/>
            <person name="Stajich J.E."/>
            <person name="Tunlid A."/>
            <person name="Tuskan G."/>
            <person name="Grigoriev I.V."/>
        </authorList>
    </citation>
    <scope>NUCLEOTIDE SEQUENCE [LARGE SCALE GENOMIC DNA]</scope>
    <source>
        <strain evidence="3">S238N-H82 / ATCC MYA-4686</strain>
    </source>
</reference>
<evidence type="ECO:0000256" key="1">
    <source>
        <dbReference type="SAM" id="MobiDB-lite"/>
    </source>
</evidence>
<dbReference type="KEGG" id="lbc:LACBIDRAFT_310892"/>
<sequence length="599" mass="65246">MARGTGRKRGRGRGRGTFRGSSTPTDTSSTGLKITIPLFSALRSGLPANPAPLDNGGASVSVRNVSAPAYNPPSTPHQVETHSQDEPLLPNEPLPLTPTQEGEEEIVITPPPPPSKEAVRRAREEVLGGGRFDEDEDEEISIEDLHALNNSRKRGWGEAPDRVLAEDGEDEDAEDEDAEDEVEIVEKPRPSKKARKRGGDDAPASVETSIEPSKKVVLLIPNVSSEGARRKTLSFDTDYDDALSVIYATIGCANVQKKPRLGYKFSSAAQKTQPIDLSSEDDWTGMLEDLRALQKKKKMGISVNLSVGPEAYMASLRNHLKNGKATQRSEGGWGGGGTGRKKGKVLMMDLGDNDDDEDDGNGMMEKENKAYGQLEKVLTKCQLCGPTKFCKINKVGEHVCLSFQQRRGWAVALASGAHGVTLQNPPKSELFRDFSSHPLLSSKSAVSSPAVAPPGFMTPQAMGQPYMFPWYMPPAPGYPGGYPPTPTPMYPPPHQQPQPPPAHGIPSSDGFDDTYANPYPEINAFITKLSEKQPRRQLTKHIADFDVKDYYNIDQLAKITTDRLSGPEFGMTSGNAEFLLDAVRAEIKKIDRVHGKKRA</sequence>
<name>B0DVB8_LACBS</name>